<dbReference type="AlphaFoldDB" id="A0A0N8GMS4"/>
<evidence type="ECO:0000313" key="9">
    <source>
        <dbReference type="Proteomes" id="UP000050417"/>
    </source>
</evidence>
<dbReference type="SMART" id="SM01340">
    <property type="entry name" value="DNA_mis_repair"/>
    <property type="match status" value="1"/>
</dbReference>
<proteinExistence type="inferred from homology"/>
<dbReference type="Gene3D" id="3.30.565.10">
    <property type="entry name" value="Histidine kinase-like ATPase, C-terminal domain"/>
    <property type="match status" value="1"/>
</dbReference>
<reference evidence="8 9" key="1">
    <citation type="submission" date="2015-07" db="EMBL/GenBank/DDBJ databases">
        <title>Genome sequence of Ornatilinea apprima DSM 23815.</title>
        <authorList>
            <person name="Hemp J."/>
            <person name="Ward L.M."/>
            <person name="Pace L.A."/>
            <person name="Fischer W.W."/>
        </authorList>
    </citation>
    <scope>NUCLEOTIDE SEQUENCE [LARGE SCALE GENOMIC DNA]</scope>
    <source>
        <strain evidence="8 9">P3M-1</strain>
    </source>
</reference>
<gene>
    <name evidence="4" type="primary">mutL</name>
    <name evidence="8" type="ORF">ADN00_12255</name>
</gene>
<dbReference type="FunFam" id="3.30.565.10:FF:000003">
    <property type="entry name" value="DNA mismatch repair endonuclease MutL"/>
    <property type="match status" value="1"/>
</dbReference>
<dbReference type="InterPro" id="IPR036890">
    <property type="entry name" value="HATPase_C_sf"/>
</dbReference>
<dbReference type="InterPro" id="IPR037198">
    <property type="entry name" value="MutL_C_sf"/>
</dbReference>
<dbReference type="InterPro" id="IPR042120">
    <property type="entry name" value="MutL_C_dimsub"/>
</dbReference>
<dbReference type="GO" id="GO:0032300">
    <property type="term" value="C:mismatch repair complex"/>
    <property type="evidence" value="ECO:0007669"/>
    <property type="project" value="InterPro"/>
</dbReference>
<protein>
    <recommendedName>
        <fullName evidence="4">DNA mismatch repair protein MutL</fullName>
    </recommendedName>
</protein>
<evidence type="ECO:0000256" key="4">
    <source>
        <dbReference type="HAMAP-Rule" id="MF_00149"/>
    </source>
</evidence>
<dbReference type="Proteomes" id="UP000050417">
    <property type="component" value="Unassembled WGS sequence"/>
</dbReference>
<keyword evidence="3 4" id="KW-0234">DNA repair</keyword>
<dbReference type="PANTHER" id="PTHR10073:SF12">
    <property type="entry name" value="DNA MISMATCH REPAIR PROTEIN MLH1"/>
    <property type="match status" value="1"/>
</dbReference>
<dbReference type="CDD" id="cd00782">
    <property type="entry name" value="MutL_Trans"/>
    <property type="match status" value="1"/>
</dbReference>
<evidence type="ECO:0000313" key="8">
    <source>
        <dbReference type="EMBL" id="KPL76106.1"/>
    </source>
</evidence>
<dbReference type="Pfam" id="PF08676">
    <property type="entry name" value="MutL_C"/>
    <property type="match status" value="1"/>
</dbReference>
<dbReference type="NCBIfam" id="TIGR00585">
    <property type="entry name" value="mutl"/>
    <property type="match status" value="1"/>
</dbReference>
<dbReference type="SUPFAM" id="SSF55874">
    <property type="entry name" value="ATPase domain of HSP90 chaperone/DNA topoisomerase II/histidine kinase"/>
    <property type="match status" value="1"/>
</dbReference>
<dbReference type="Pfam" id="PF01119">
    <property type="entry name" value="DNA_mis_repair"/>
    <property type="match status" value="1"/>
</dbReference>
<dbReference type="Pfam" id="PF13589">
    <property type="entry name" value="HATPase_c_3"/>
    <property type="match status" value="1"/>
</dbReference>
<dbReference type="SUPFAM" id="SSF118116">
    <property type="entry name" value="DNA mismatch repair protein MutL"/>
    <property type="match status" value="1"/>
</dbReference>
<feature type="region of interest" description="Disordered" evidence="5">
    <location>
        <begin position="364"/>
        <end position="397"/>
    </location>
</feature>
<dbReference type="STRING" id="1134406.ADN00_12255"/>
<comment type="function">
    <text evidence="4">This protein is involved in the repair of mismatches in DNA. It is required for dam-dependent methyl-directed DNA mismatch repair. May act as a 'molecular matchmaker', a protein that promotes the formation of a stable complex between two or more DNA-binding proteins in an ATP-dependent manner without itself being part of a final effector complex.</text>
</comment>
<dbReference type="InterPro" id="IPR014790">
    <property type="entry name" value="MutL_C"/>
</dbReference>
<dbReference type="InterPro" id="IPR020568">
    <property type="entry name" value="Ribosomal_Su5_D2-typ_SF"/>
</dbReference>
<dbReference type="EMBL" id="LGCL01000026">
    <property type="protein sequence ID" value="KPL76106.1"/>
    <property type="molecule type" value="Genomic_DNA"/>
</dbReference>
<dbReference type="InterPro" id="IPR014762">
    <property type="entry name" value="DNA_mismatch_repair_CS"/>
</dbReference>
<dbReference type="GO" id="GO:0006298">
    <property type="term" value="P:mismatch repair"/>
    <property type="evidence" value="ECO:0007669"/>
    <property type="project" value="UniProtKB-UniRule"/>
</dbReference>
<dbReference type="PROSITE" id="PS00058">
    <property type="entry name" value="DNA_MISMATCH_REPAIR_1"/>
    <property type="match status" value="1"/>
</dbReference>
<dbReference type="RefSeq" id="WP_075063304.1">
    <property type="nucleotide sequence ID" value="NZ_LGCL01000026.1"/>
</dbReference>
<evidence type="ECO:0000256" key="5">
    <source>
        <dbReference type="SAM" id="MobiDB-lite"/>
    </source>
</evidence>
<evidence type="ECO:0000256" key="3">
    <source>
        <dbReference type="ARBA" id="ARBA00023204"/>
    </source>
</evidence>
<dbReference type="CDD" id="cd16926">
    <property type="entry name" value="HATPase_MutL-MLH-PMS-like"/>
    <property type="match status" value="1"/>
</dbReference>
<dbReference type="GO" id="GO:0030983">
    <property type="term" value="F:mismatched DNA binding"/>
    <property type="evidence" value="ECO:0007669"/>
    <property type="project" value="InterPro"/>
</dbReference>
<dbReference type="Gene3D" id="3.30.1540.20">
    <property type="entry name" value="MutL, C-terminal domain, dimerisation subdomain"/>
    <property type="match status" value="1"/>
</dbReference>
<dbReference type="OrthoDB" id="9763467at2"/>
<organism evidence="8 9">
    <name type="scientific">Ornatilinea apprima</name>
    <dbReference type="NCBI Taxonomy" id="1134406"/>
    <lineage>
        <taxon>Bacteria</taxon>
        <taxon>Bacillati</taxon>
        <taxon>Chloroflexota</taxon>
        <taxon>Anaerolineae</taxon>
        <taxon>Anaerolineales</taxon>
        <taxon>Anaerolineaceae</taxon>
        <taxon>Ornatilinea</taxon>
    </lineage>
</organism>
<dbReference type="InterPro" id="IPR014721">
    <property type="entry name" value="Ribsml_uS5_D2-typ_fold_subgr"/>
</dbReference>
<comment type="similarity">
    <text evidence="1 4">Belongs to the DNA mismatch repair MutL/HexB family.</text>
</comment>
<keyword evidence="9" id="KW-1185">Reference proteome</keyword>
<accession>A0A0N8GMS4</accession>
<name>A0A0N8GMS4_9CHLR</name>
<evidence type="ECO:0000259" key="6">
    <source>
        <dbReference type="SMART" id="SM00853"/>
    </source>
</evidence>
<dbReference type="InterPro" id="IPR042121">
    <property type="entry name" value="MutL_C_regsub"/>
</dbReference>
<feature type="domain" description="MutL C-terminal dimerisation" evidence="6">
    <location>
        <begin position="408"/>
        <end position="549"/>
    </location>
</feature>
<evidence type="ECO:0000256" key="2">
    <source>
        <dbReference type="ARBA" id="ARBA00022763"/>
    </source>
</evidence>
<feature type="domain" description="DNA mismatch repair protein S5" evidence="7">
    <location>
        <begin position="208"/>
        <end position="326"/>
    </location>
</feature>
<evidence type="ECO:0000256" key="1">
    <source>
        <dbReference type="ARBA" id="ARBA00006082"/>
    </source>
</evidence>
<dbReference type="PANTHER" id="PTHR10073">
    <property type="entry name" value="DNA MISMATCH REPAIR PROTEIN MLH, PMS, MUTL"/>
    <property type="match status" value="1"/>
</dbReference>
<dbReference type="GO" id="GO:0005524">
    <property type="term" value="F:ATP binding"/>
    <property type="evidence" value="ECO:0007669"/>
    <property type="project" value="InterPro"/>
</dbReference>
<dbReference type="PATRIC" id="fig|1134406.4.peg.3927"/>
<dbReference type="InterPro" id="IPR020667">
    <property type="entry name" value="DNA_mismatch_repair_MutL"/>
</dbReference>
<dbReference type="SMART" id="SM00853">
    <property type="entry name" value="MutL_C"/>
    <property type="match status" value="1"/>
</dbReference>
<dbReference type="SUPFAM" id="SSF54211">
    <property type="entry name" value="Ribosomal protein S5 domain 2-like"/>
    <property type="match status" value="1"/>
</dbReference>
<dbReference type="Gene3D" id="3.30.1370.100">
    <property type="entry name" value="MutL, C-terminal domain, regulatory subdomain"/>
    <property type="match status" value="1"/>
</dbReference>
<evidence type="ECO:0000259" key="7">
    <source>
        <dbReference type="SMART" id="SM01340"/>
    </source>
</evidence>
<dbReference type="Gene3D" id="3.30.230.10">
    <property type="match status" value="1"/>
</dbReference>
<dbReference type="GO" id="GO:0016887">
    <property type="term" value="F:ATP hydrolysis activity"/>
    <property type="evidence" value="ECO:0007669"/>
    <property type="project" value="InterPro"/>
</dbReference>
<dbReference type="InterPro" id="IPR013507">
    <property type="entry name" value="DNA_mismatch_S5_2-like"/>
</dbReference>
<dbReference type="InterPro" id="IPR002099">
    <property type="entry name" value="MutL/Mlh/PMS"/>
</dbReference>
<sequence>MAIHILPDEVASQIAAGEVVERPASVVKELFENALDAGAGQIDIHIEQSGKRLIEISDDGAGIPAEELSLAVMRHATSKMRSADDLFAIQTLGFRGEALASVASVSRFSLTSRPASQAVGAVLKVDGGKGAKMEPVGAPVGTVVRVEDLFYNVPARLKFLKQDATERNAINALVTRYAIAYPSTRVRLTHDSQLVLQTSGKGDRREVLANLYGVELAKNMLEVTFQEDGMCLSGFISPVAVTRSNRKEITFFVNGRWVQDAALSRALLNGYQNLIMVGRYPLAMLFLDVPPEEVDVNVHPAKAEVRFRSSDKVFGTVQRAVRRGLLAYSPVPNLSIGGWGGERAAAFPARSNQAALDWNQVGMEEEPVEEGSSDSTGVSPALFQAGPSAPESGPQPRLPAANMPILRLVGQVGATYLVAEGPDGLYLIDQHAAHERVLFEKLMQRRAGGLAAQRLLEAETIQLSPAQAGLMESQLDLLQQLGFEIEPFGPNLFRVSAIPALLAGSDVQSAVRVVVEDFEEDETPLQAEVEAKLVARICKRSAVKGGQTLSTAEQQTLLRDLEACANPRTCPHGRPTMIHLSVDLLEKQFGRKGSL</sequence>
<keyword evidence="2 4" id="KW-0227">DNA damage</keyword>
<dbReference type="GO" id="GO:0140664">
    <property type="term" value="F:ATP-dependent DNA damage sensor activity"/>
    <property type="evidence" value="ECO:0007669"/>
    <property type="project" value="InterPro"/>
</dbReference>
<dbReference type="HAMAP" id="MF_00149">
    <property type="entry name" value="DNA_mis_repair"/>
    <property type="match status" value="1"/>
</dbReference>
<dbReference type="InterPro" id="IPR038973">
    <property type="entry name" value="MutL/Mlh/Pms-like"/>
</dbReference>
<comment type="caution">
    <text evidence="8">The sequence shown here is derived from an EMBL/GenBank/DDBJ whole genome shotgun (WGS) entry which is preliminary data.</text>
</comment>